<comment type="caution">
    <text evidence="1">The sequence shown here is derived from an EMBL/GenBank/DDBJ whole genome shotgun (WGS) entry which is preliminary data.</text>
</comment>
<evidence type="ECO:0000313" key="1">
    <source>
        <dbReference type="EMBL" id="MEN3227990.1"/>
    </source>
</evidence>
<accession>A0ABU9ZAN8</accession>
<gene>
    <name evidence="1" type="ORF">PUR21_10165</name>
</gene>
<protein>
    <submittedName>
        <fullName evidence="1">Uncharacterized protein</fullName>
    </submittedName>
</protein>
<name>A0ABU9ZAN8_9HYPH</name>
<keyword evidence="2" id="KW-1185">Reference proteome</keyword>
<dbReference type="Proteomes" id="UP001404845">
    <property type="component" value="Unassembled WGS sequence"/>
</dbReference>
<reference evidence="1 2" key="1">
    <citation type="journal article" date="2023" name="PLoS ONE">
        <title>Complete genome assembly of Hawai'i environmental nontuberculous mycobacteria reveals unexpected co-isolation with methylobacteria.</title>
        <authorList>
            <person name="Hendrix J."/>
            <person name="Epperson L.E."/>
            <person name="Tong E.I."/>
            <person name="Chan Y.L."/>
            <person name="Hasan N.A."/>
            <person name="Dawrs S.N."/>
            <person name="Norton G.J."/>
            <person name="Virdi R."/>
            <person name="Crooks J.L."/>
            <person name="Chan E.D."/>
            <person name="Honda J.R."/>
            <person name="Strong M."/>
        </authorList>
    </citation>
    <scope>NUCLEOTIDE SEQUENCE [LARGE SCALE GENOMIC DNA]</scope>
    <source>
        <strain evidence="1 2">NJH_HI01</strain>
    </source>
</reference>
<organism evidence="1 2">
    <name type="scientific">Methylorubrum rhodesianum</name>
    <dbReference type="NCBI Taxonomy" id="29427"/>
    <lineage>
        <taxon>Bacteria</taxon>
        <taxon>Pseudomonadati</taxon>
        <taxon>Pseudomonadota</taxon>
        <taxon>Alphaproteobacteria</taxon>
        <taxon>Hyphomicrobiales</taxon>
        <taxon>Methylobacteriaceae</taxon>
        <taxon>Methylorubrum</taxon>
    </lineage>
</organism>
<dbReference type="RefSeq" id="WP_012752639.1">
    <property type="nucleotide sequence ID" value="NZ_JACWCW010000078.1"/>
</dbReference>
<sequence>MPGWQDTTLSSPLYALMREMADDLHPEYNELPESHPDVQVLRAECMKALQAGRRAAGAAKAAQTRAKNAEKGITQVGLKGSTKQKRWASELRGAMLKAAGGDAGFASLVEHATASRFWIDNRKVPWSTLVARFLAVKAETDAAAAEAQEIMSRPSYGVDPGNVRRLDALYAVQCKLDRFLGE</sequence>
<evidence type="ECO:0000313" key="2">
    <source>
        <dbReference type="Proteomes" id="UP001404845"/>
    </source>
</evidence>
<dbReference type="EMBL" id="JAQYXL010000001">
    <property type="protein sequence ID" value="MEN3227990.1"/>
    <property type="molecule type" value="Genomic_DNA"/>
</dbReference>
<proteinExistence type="predicted"/>